<evidence type="ECO:0000313" key="1">
    <source>
        <dbReference type="EMBL" id="CAG8646274.1"/>
    </source>
</evidence>
<gene>
    <name evidence="1" type="ORF">DHETER_LOCUS9079</name>
</gene>
<keyword evidence="2" id="KW-1185">Reference proteome</keyword>
<organism evidence="1 2">
    <name type="scientific">Dentiscutata heterogama</name>
    <dbReference type="NCBI Taxonomy" id="1316150"/>
    <lineage>
        <taxon>Eukaryota</taxon>
        <taxon>Fungi</taxon>
        <taxon>Fungi incertae sedis</taxon>
        <taxon>Mucoromycota</taxon>
        <taxon>Glomeromycotina</taxon>
        <taxon>Glomeromycetes</taxon>
        <taxon>Diversisporales</taxon>
        <taxon>Gigasporaceae</taxon>
        <taxon>Dentiscutata</taxon>
    </lineage>
</organism>
<dbReference type="EMBL" id="CAJVPU010015343">
    <property type="protein sequence ID" value="CAG8646274.1"/>
    <property type="molecule type" value="Genomic_DNA"/>
</dbReference>
<evidence type="ECO:0000313" key="2">
    <source>
        <dbReference type="Proteomes" id="UP000789702"/>
    </source>
</evidence>
<accession>A0ACA9NC95</accession>
<feature type="non-terminal residue" evidence="1">
    <location>
        <position position="209"/>
    </location>
</feature>
<proteinExistence type="predicted"/>
<protein>
    <submittedName>
        <fullName evidence="1">10015_t:CDS:1</fullName>
    </submittedName>
</protein>
<comment type="caution">
    <text evidence="1">The sequence shown here is derived from an EMBL/GenBank/DDBJ whole genome shotgun (WGS) entry which is preliminary data.</text>
</comment>
<name>A0ACA9NC95_9GLOM</name>
<dbReference type="Proteomes" id="UP000789702">
    <property type="component" value="Unassembled WGS sequence"/>
</dbReference>
<reference evidence="1" key="1">
    <citation type="submission" date="2021-06" db="EMBL/GenBank/DDBJ databases">
        <authorList>
            <person name="Kallberg Y."/>
            <person name="Tangrot J."/>
            <person name="Rosling A."/>
        </authorList>
    </citation>
    <scope>NUCLEOTIDE SEQUENCE</scope>
    <source>
        <strain evidence="1">IL203A</strain>
    </source>
</reference>
<sequence length="209" mass="23595">MDKSFSALHKKIEEGELLDEAWPKVKLSKARDQHEYDFLTRIGRRLDKAIKVLPGSFGKEFVNIREEIETHAVTLRLADNKDWSAALQIVSSNDKMMKKYKDRIPLAKGDIHLPHQIQKEKIIIRDMEKGVRSLPFKANLVLAPQIIREHLPVSTVGAWSILPPTAPLLVQDKKQDNQKLGASSREVAINRGFGILATQDRTIASGYGL</sequence>